<dbReference type="Pfam" id="PF01351">
    <property type="entry name" value="RNase_HII"/>
    <property type="match status" value="1"/>
</dbReference>
<dbReference type="NCBIfam" id="NF000596">
    <property type="entry name" value="PRK00015.1-4"/>
    <property type="match status" value="1"/>
</dbReference>
<comment type="cofactor">
    <cofactor evidence="14 15">
        <name>Mn(2+)</name>
        <dbReference type="ChEBI" id="CHEBI:29035"/>
    </cofactor>
    <cofactor evidence="14 15">
        <name>Mg(2+)</name>
        <dbReference type="ChEBI" id="CHEBI:18420"/>
    </cofactor>
    <text evidence="14 15">Manganese or magnesium. Binds 1 divalent metal ion per monomer in the absence of substrate. May bind a second metal ion after substrate binding.</text>
</comment>
<dbReference type="KEGG" id="plei:Q9312_17290"/>
<keyword evidence="10 14" id="KW-0479">Metal-binding</keyword>
<dbReference type="GO" id="GO:0003723">
    <property type="term" value="F:RNA binding"/>
    <property type="evidence" value="ECO:0007669"/>
    <property type="project" value="UniProtKB-UniRule"/>
</dbReference>
<dbReference type="Proteomes" id="UP001239782">
    <property type="component" value="Chromosome"/>
</dbReference>
<evidence type="ECO:0000256" key="6">
    <source>
        <dbReference type="ARBA" id="ARBA00012180"/>
    </source>
</evidence>
<evidence type="ECO:0000256" key="11">
    <source>
        <dbReference type="ARBA" id="ARBA00022759"/>
    </source>
</evidence>
<dbReference type="NCBIfam" id="NF000595">
    <property type="entry name" value="PRK00015.1-3"/>
    <property type="match status" value="1"/>
</dbReference>
<dbReference type="FunFam" id="3.30.420.10:FF:000006">
    <property type="entry name" value="Ribonuclease HII"/>
    <property type="match status" value="1"/>
</dbReference>
<evidence type="ECO:0000256" key="7">
    <source>
        <dbReference type="ARBA" id="ARBA00019179"/>
    </source>
</evidence>
<evidence type="ECO:0000256" key="2">
    <source>
        <dbReference type="ARBA" id="ARBA00001946"/>
    </source>
</evidence>
<comment type="similarity">
    <text evidence="5 14 16">Belongs to the RNase HII family.</text>
</comment>
<dbReference type="EMBL" id="CP133548">
    <property type="protein sequence ID" value="WMS86971.1"/>
    <property type="molecule type" value="Genomic_DNA"/>
</dbReference>
<dbReference type="GO" id="GO:0006298">
    <property type="term" value="P:mismatch repair"/>
    <property type="evidence" value="ECO:0007669"/>
    <property type="project" value="TreeGrafter"/>
</dbReference>
<evidence type="ECO:0000259" key="17">
    <source>
        <dbReference type="PROSITE" id="PS51975"/>
    </source>
</evidence>
<dbReference type="GO" id="GO:0043137">
    <property type="term" value="P:DNA replication, removal of RNA primer"/>
    <property type="evidence" value="ECO:0007669"/>
    <property type="project" value="TreeGrafter"/>
</dbReference>
<evidence type="ECO:0000256" key="5">
    <source>
        <dbReference type="ARBA" id="ARBA00007383"/>
    </source>
</evidence>
<dbReference type="SUPFAM" id="SSF53098">
    <property type="entry name" value="Ribonuclease H-like"/>
    <property type="match status" value="1"/>
</dbReference>
<dbReference type="GO" id="GO:0032299">
    <property type="term" value="C:ribonuclease H2 complex"/>
    <property type="evidence" value="ECO:0007669"/>
    <property type="project" value="TreeGrafter"/>
</dbReference>
<dbReference type="InterPro" id="IPR036397">
    <property type="entry name" value="RNaseH_sf"/>
</dbReference>
<evidence type="ECO:0000256" key="3">
    <source>
        <dbReference type="ARBA" id="ARBA00004065"/>
    </source>
</evidence>
<reference evidence="18 19" key="1">
    <citation type="submission" date="2023-08" db="EMBL/GenBank/DDBJ databases">
        <title>Pleionea litopenaei sp. nov., isolated from stomach of juvenile Litopenaeus vannamei.</title>
        <authorList>
            <person name="Rho A.M."/>
            <person name="Hwang C.Y."/>
        </authorList>
    </citation>
    <scope>NUCLEOTIDE SEQUENCE [LARGE SCALE GENOMIC DNA]</scope>
    <source>
        <strain evidence="18 19">HL-JVS1</strain>
    </source>
</reference>
<dbReference type="InterPro" id="IPR022898">
    <property type="entry name" value="RNase_HII"/>
</dbReference>
<keyword evidence="11 14" id="KW-0255">Endonuclease</keyword>
<keyword evidence="12 14" id="KW-0378">Hydrolase</keyword>
<feature type="domain" description="RNase H type-2" evidence="17">
    <location>
        <begin position="1"/>
        <end position="186"/>
    </location>
</feature>
<dbReference type="RefSeq" id="WP_309202107.1">
    <property type="nucleotide sequence ID" value="NZ_CP133548.1"/>
</dbReference>
<proteinExistence type="inferred from homology"/>
<dbReference type="NCBIfam" id="NF000594">
    <property type="entry name" value="PRK00015.1-1"/>
    <property type="match status" value="1"/>
</dbReference>
<protein>
    <recommendedName>
        <fullName evidence="7 14">Ribonuclease HII</fullName>
        <shortName evidence="14">RNase HII</shortName>
        <ecNumber evidence="6 14">3.1.26.4</ecNumber>
    </recommendedName>
</protein>
<evidence type="ECO:0000256" key="1">
    <source>
        <dbReference type="ARBA" id="ARBA00000077"/>
    </source>
</evidence>
<dbReference type="PANTHER" id="PTHR10954">
    <property type="entry name" value="RIBONUCLEASE H2 SUBUNIT A"/>
    <property type="match status" value="1"/>
</dbReference>
<evidence type="ECO:0000256" key="15">
    <source>
        <dbReference type="PROSITE-ProRule" id="PRU01319"/>
    </source>
</evidence>
<dbReference type="GO" id="GO:0004523">
    <property type="term" value="F:RNA-DNA hybrid ribonuclease activity"/>
    <property type="evidence" value="ECO:0007669"/>
    <property type="project" value="UniProtKB-UniRule"/>
</dbReference>
<dbReference type="PROSITE" id="PS51975">
    <property type="entry name" value="RNASE_H_2"/>
    <property type="match status" value="1"/>
</dbReference>
<dbReference type="EC" id="3.1.26.4" evidence="6 14"/>
<dbReference type="InterPro" id="IPR024567">
    <property type="entry name" value="RNase_HII/HIII_dom"/>
</dbReference>
<evidence type="ECO:0000256" key="9">
    <source>
        <dbReference type="ARBA" id="ARBA00022722"/>
    </source>
</evidence>
<dbReference type="GO" id="GO:0030145">
    <property type="term" value="F:manganese ion binding"/>
    <property type="evidence" value="ECO:0007669"/>
    <property type="project" value="UniProtKB-UniRule"/>
</dbReference>
<evidence type="ECO:0000256" key="10">
    <source>
        <dbReference type="ARBA" id="ARBA00022723"/>
    </source>
</evidence>
<evidence type="ECO:0000256" key="14">
    <source>
        <dbReference type="HAMAP-Rule" id="MF_00052"/>
    </source>
</evidence>
<gene>
    <name evidence="14 18" type="primary">rnhB</name>
    <name evidence="18" type="ORF">Q9312_17290</name>
</gene>
<comment type="function">
    <text evidence="3 14 16">Endonuclease that specifically degrades the RNA of RNA-DNA hybrids.</text>
</comment>
<evidence type="ECO:0000256" key="4">
    <source>
        <dbReference type="ARBA" id="ARBA00004496"/>
    </source>
</evidence>
<dbReference type="CDD" id="cd07182">
    <property type="entry name" value="RNase_HII_bacteria_HII_like"/>
    <property type="match status" value="1"/>
</dbReference>
<evidence type="ECO:0000313" key="19">
    <source>
        <dbReference type="Proteomes" id="UP001239782"/>
    </source>
</evidence>
<evidence type="ECO:0000256" key="16">
    <source>
        <dbReference type="RuleBase" id="RU003515"/>
    </source>
</evidence>
<keyword evidence="9 14" id="KW-0540">Nuclease</keyword>
<keyword evidence="13 14" id="KW-0464">Manganese</keyword>
<evidence type="ECO:0000256" key="12">
    <source>
        <dbReference type="ARBA" id="ARBA00022801"/>
    </source>
</evidence>
<dbReference type="HAMAP" id="MF_00052_B">
    <property type="entry name" value="RNase_HII_B"/>
    <property type="match status" value="1"/>
</dbReference>
<dbReference type="Gene3D" id="3.30.420.10">
    <property type="entry name" value="Ribonuclease H-like superfamily/Ribonuclease H"/>
    <property type="match status" value="1"/>
</dbReference>
<feature type="binding site" evidence="14 15">
    <location>
        <position position="99"/>
    </location>
    <ligand>
        <name>a divalent metal cation</name>
        <dbReference type="ChEBI" id="CHEBI:60240"/>
    </ligand>
</feature>
<dbReference type="InterPro" id="IPR001352">
    <property type="entry name" value="RNase_HII/HIII"/>
</dbReference>
<organism evidence="18 19">
    <name type="scientific">Pleionea litopenaei</name>
    <dbReference type="NCBI Taxonomy" id="3070815"/>
    <lineage>
        <taxon>Bacteria</taxon>
        <taxon>Pseudomonadati</taxon>
        <taxon>Pseudomonadota</taxon>
        <taxon>Gammaproteobacteria</taxon>
        <taxon>Oceanospirillales</taxon>
        <taxon>Pleioneaceae</taxon>
        <taxon>Pleionea</taxon>
    </lineage>
</organism>
<dbReference type="PANTHER" id="PTHR10954:SF18">
    <property type="entry name" value="RIBONUCLEASE HII"/>
    <property type="match status" value="1"/>
</dbReference>
<feature type="binding site" evidence="14 15">
    <location>
        <position position="8"/>
    </location>
    <ligand>
        <name>a divalent metal cation</name>
        <dbReference type="ChEBI" id="CHEBI:60240"/>
    </ligand>
</feature>
<dbReference type="GO" id="GO:0005737">
    <property type="term" value="C:cytoplasm"/>
    <property type="evidence" value="ECO:0007669"/>
    <property type="project" value="UniProtKB-SubCell"/>
</dbReference>
<accession>A0AA51RSU1</accession>
<feature type="binding site" evidence="14 15">
    <location>
        <position position="7"/>
    </location>
    <ligand>
        <name>a divalent metal cation</name>
        <dbReference type="ChEBI" id="CHEBI:60240"/>
    </ligand>
</feature>
<dbReference type="InterPro" id="IPR012337">
    <property type="entry name" value="RNaseH-like_sf"/>
</dbReference>
<comment type="subcellular location">
    <subcellularLocation>
        <location evidence="4 14">Cytoplasm</location>
    </subcellularLocation>
</comment>
<keyword evidence="19" id="KW-1185">Reference proteome</keyword>
<comment type="cofactor">
    <cofactor evidence="2">
        <name>Mg(2+)</name>
        <dbReference type="ChEBI" id="CHEBI:18420"/>
    </cofactor>
</comment>
<keyword evidence="8 14" id="KW-0963">Cytoplasm</keyword>
<evidence type="ECO:0000256" key="13">
    <source>
        <dbReference type="ARBA" id="ARBA00023211"/>
    </source>
</evidence>
<evidence type="ECO:0000256" key="8">
    <source>
        <dbReference type="ARBA" id="ARBA00022490"/>
    </source>
</evidence>
<dbReference type="AlphaFoldDB" id="A0AA51RSU1"/>
<name>A0AA51RSU1_9GAMM</name>
<evidence type="ECO:0000313" key="18">
    <source>
        <dbReference type="EMBL" id="WMS86971.1"/>
    </source>
</evidence>
<comment type="catalytic activity">
    <reaction evidence="1 14 15 16">
        <text>Endonucleolytic cleavage to 5'-phosphomonoester.</text>
        <dbReference type="EC" id="3.1.26.4"/>
    </reaction>
</comment>
<sequence length="186" mass="20330">MLIAGVDEVGRGPLAGPVVAAAVILDPNNPIIGLTDSKKLTEKKREALALEIKEKAIAWALGRAEAEEIDEINILQASMRAMERAVAALQTAPEKALVDGNKLPNLPCPAEAIIKGDLTEPAISAASIIAKVTRDHEMLAFHQQYPEYGFDRNKGYPTKQHREALQQHGLTKIHRRSYAPVQQLLF</sequence>